<evidence type="ECO:0000256" key="4">
    <source>
        <dbReference type="ARBA" id="ARBA00023146"/>
    </source>
</evidence>
<evidence type="ECO:0000259" key="5">
    <source>
        <dbReference type="PROSITE" id="PS50862"/>
    </source>
</evidence>
<feature type="domain" description="Aminoacyl-transfer RNA synthetases class-II family profile" evidence="5">
    <location>
        <begin position="8"/>
        <end position="358"/>
    </location>
</feature>
<organism evidence="6 7">
    <name type="scientific">Candidatus Similichlamydia laticola</name>
    <dbReference type="NCBI Taxonomy" id="2170265"/>
    <lineage>
        <taxon>Bacteria</taxon>
        <taxon>Pseudomonadati</taxon>
        <taxon>Chlamydiota</taxon>
        <taxon>Chlamydiia</taxon>
        <taxon>Parachlamydiales</taxon>
        <taxon>Candidatus Parilichlamydiaceae</taxon>
        <taxon>Candidatus Similichlamydia</taxon>
    </lineage>
</organism>
<dbReference type="InterPro" id="IPR027031">
    <property type="entry name" value="Gly-tRNA_synthase/POLG2"/>
</dbReference>
<dbReference type="EC" id="6.1.1.14" evidence="1"/>
<dbReference type="Pfam" id="PF03129">
    <property type="entry name" value="HGTP_anticodon"/>
    <property type="match status" value="1"/>
</dbReference>
<dbReference type="Proteomes" id="UP000253816">
    <property type="component" value="Unassembled WGS sequence"/>
</dbReference>
<dbReference type="Gene3D" id="3.40.50.800">
    <property type="entry name" value="Anticodon-binding domain"/>
    <property type="match status" value="1"/>
</dbReference>
<keyword evidence="7" id="KW-1185">Reference proteome</keyword>
<dbReference type="Gene3D" id="3.30.930.10">
    <property type="entry name" value="Bira Bifunctional Protein, Domain 2"/>
    <property type="match status" value="1"/>
</dbReference>
<dbReference type="OrthoDB" id="9760853at2"/>
<dbReference type="SUPFAM" id="SSF55681">
    <property type="entry name" value="Class II aaRS and biotin synthetases"/>
    <property type="match status" value="1"/>
</dbReference>
<accession>A0A369KD74</accession>
<dbReference type="PANTHER" id="PTHR10745:SF8">
    <property type="entry name" value="DNA POLYMERASE SUBUNIT GAMMA-2, MITOCHONDRIAL"/>
    <property type="match status" value="1"/>
</dbReference>
<name>A0A369KD74_9BACT</name>
<dbReference type="GO" id="GO:0006426">
    <property type="term" value="P:glycyl-tRNA aminoacylation"/>
    <property type="evidence" value="ECO:0007669"/>
    <property type="project" value="InterPro"/>
</dbReference>
<keyword evidence="3" id="KW-0648">Protein biosynthesis</keyword>
<dbReference type="InterPro" id="IPR004154">
    <property type="entry name" value="Anticodon-bd"/>
</dbReference>
<dbReference type="InterPro" id="IPR045864">
    <property type="entry name" value="aa-tRNA-synth_II/BPL/LPL"/>
</dbReference>
<protein>
    <recommendedName>
        <fullName evidence="1">glycine--tRNA ligase</fullName>
        <ecNumber evidence="1">6.1.1.14</ecNumber>
    </recommendedName>
</protein>
<evidence type="ECO:0000256" key="1">
    <source>
        <dbReference type="ARBA" id="ARBA00012829"/>
    </source>
</evidence>
<evidence type="ECO:0000313" key="7">
    <source>
        <dbReference type="Proteomes" id="UP000253816"/>
    </source>
</evidence>
<gene>
    <name evidence="6" type="ORF">HAT2_00355</name>
</gene>
<dbReference type="EMBL" id="QQBG01000012">
    <property type="protein sequence ID" value="RDB31552.1"/>
    <property type="molecule type" value="Genomic_DNA"/>
</dbReference>
<dbReference type="InterPro" id="IPR002315">
    <property type="entry name" value="tRNA-synt_gly"/>
</dbReference>
<keyword evidence="2" id="KW-0436">Ligase</keyword>
<comment type="caution">
    <text evidence="6">The sequence shown here is derived from an EMBL/GenBank/DDBJ whole genome shotgun (WGS) entry which is preliminary data.</text>
</comment>
<dbReference type="RefSeq" id="WP_114544307.1">
    <property type="nucleotide sequence ID" value="NZ_QQBG01000012.1"/>
</dbReference>
<dbReference type="InterPro" id="IPR036621">
    <property type="entry name" value="Anticodon-bd_dom_sf"/>
</dbReference>
<keyword evidence="4 6" id="KW-0030">Aminoacyl-tRNA synthetase</keyword>
<evidence type="ECO:0000256" key="3">
    <source>
        <dbReference type="ARBA" id="ARBA00022917"/>
    </source>
</evidence>
<dbReference type="GO" id="GO:0005737">
    <property type="term" value="C:cytoplasm"/>
    <property type="evidence" value="ECO:0007669"/>
    <property type="project" value="InterPro"/>
</dbReference>
<evidence type="ECO:0000313" key="6">
    <source>
        <dbReference type="EMBL" id="RDB31552.1"/>
    </source>
</evidence>
<dbReference type="PANTHER" id="PTHR10745">
    <property type="entry name" value="GLYCYL-TRNA SYNTHETASE/DNA POLYMERASE SUBUNIT GAMMA-2"/>
    <property type="match status" value="1"/>
</dbReference>
<reference evidence="6 7" key="1">
    <citation type="submission" date="2018-07" db="EMBL/GenBank/DDBJ databases">
        <title>Comparative genomics of the Candidatus Parilichlamydiaceae reveals evidence of convergent evolution and genome reduction in the phylum Chlamydiae.</title>
        <authorList>
            <person name="Taylor-Brown A."/>
            <person name="Polkinghorne A."/>
        </authorList>
    </citation>
    <scope>NUCLEOTIDE SEQUENCE [LARGE SCALE GENOMIC DNA]</scope>
    <source>
        <strain evidence="6 7">Hat2</strain>
    </source>
</reference>
<dbReference type="InterPro" id="IPR006195">
    <property type="entry name" value="aa-tRNA-synth_II"/>
</dbReference>
<dbReference type="AlphaFoldDB" id="A0A369KD74"/>
<dbReference type="NCBIfam" id="NF003211">
    <property type="entry name" value="PRK04173.1"/>
    <property type="match status" value="1"/>
</dbReference>
<dbReference type="PROSITE" id="PS50862">
    <property type="entry name" value="AA_TRNA_LIGASE_II"/>
    <property type="match status" value="1"/>
</dbReference>
<sequence>MPLSLLKPLVSLCKRRGFIFPGSDIYDGFANTYSYGHYGCLLKKKIKDLWWHRFVQMREDIVGLDSPILLHPEVWRSSGHVEGFHDLLVDCKSCRHRYRLDHLLEEKGIDFTLEGMTLEEIEKAWKDVDVACCHCGKKEFTQARMFNLMFQTSFSKNDPSKNLAYLRPETAQGIFVDYQQVLTCMRKKPPFGIAQIGKAFRNEITPGRFTFRMIEFEQMEIEFFIHPETWEKNFSLWLDEMTTWCDLIGLRSYRPFEIPKERLPHYSLKNVDMMFEFPFGTSELYGLAYRSDHDLLSHSKATKKDFSFLCPKTGERYIPHVIEPSFGLDRTVLAILCEAYEEEKVGEGNLRTVLRLQPWIAPIQCAFFPLIGSDEELKNKARQLYGNCLARWSVEYDEKGAIGKRYRRQDELGTPFCVTIDSDSLEDHRVTVRFRDSMEQVRIGEQELIPFLEKELAPKDSI</sequence>
<dbReference type="PRINTS" id="PR01043">
    <property type="entry name" value="TRNASYNTHGLY"/>
</dbReference>
<dbReference type="GO" id="GO:0004820">
    <property type="term" value="F:glycine-tRNA ligase activity"/>
    <property type="evidence" value="ECO:0007669"/>
    <property type="project" value="UniProtKB-EC"/>
</dbReference>
<dbReference type="SUPFAM" id="SSF52954">
    <property type="entry name" value="Class II aaRS ABD-related"/>
    <property type="match status" value="1"/>
</dbReference>
<dbReference type="GO" id="GO:0005524">
    <property type="term" value="F:ATP binding"/>
    <property type="evidence" value="ECO:0007669"/>
    <property type="project" value="InterPro"/>
</dbReference>
<proteinExistence type="predicted"/>
<dbReference type="NCBIfam" id="TIGR00389">
    <property type="entry name" value="glyS_dimeric"/>
    <property type="match status" value="1"/>
</dbReference>
<evidence type="ECO:0000256" key="2">
    <source>
        <dbReference type="ARBA" id="ARBA00022598"/>
    </source>
</evidence>
<dbReference type="CDD" id="cd00858">
    <property type="entry name" value="GlyRS_anticodon"/>
    <property type="match status" value="1"/>
</dbReference>